<dbReference type="InterPro" id="IPR029063">
    <property type="entry name" value="SAM-dependent_MTases_sf"/>
</dbReference>
<dbReference type="SUPFAM" id="SSF53335">
    <property type="entry name" value="S-adenosyl-L-methionine-dependent methyltransferases"/>
    <property type="match status" value="1"/>
</dbReference>
<dbReference type="PIRSF" id="PIRSF018637">
    <property type="entry name" value="TrmK"/>
    <property type="match status" value="1"/>
</dbReference>
<dbReference type="Gene3D" id="3.40.50.150">
    <property type="entry name" value="Vaccinia Virus protein VP39"/>
    <property type="match status" value="1"/>
</dbReference>
<dbReference type="GO" id="GO:0032259">
    <property type="term" value="P:methylation"/>
    <property type="evidence" value="ECO:0007669"/>
    <property type="project" value="UniProtKB-KW"/>
</dbReference>
<dbReference type="EMBL" id="DVNI01000009">
    <property type="protein sequence ID" value="HIU63561.1"/>
    <property type="molecule type" value="Genomic_DNA"/>
</dbReference>
<accession>A0A9D1SKH8</accession>
<organism evidence="1 2">
    <name type="scientific">Candidatus Avacidaminococcus intestinavium</name>
    <dbReference type="NCBI Taxonomy" id="2840684"/>
    <lineage>
        <taxon>Bacteria</taxon>
        <taxon>Bacillati</taxon>
        <taxon>Bacillota</taxon>
        <taxon>Negativicutes</taxon>
        <taxon>Acidaminococcales</taxon>
        <taxon>Acidaminococcaceae</taxon>
        <taxon>Acidaminococcaceae incertae sedis</taxon>
        <taxon>Candidatus Avacidaminococcus</taxon>
    </lineage>
</organism>
<dbReference type="AlphaFoldDB" id="A0A9D1SKH8"/>
<dbReference type="GO" id="GO:0160105">
    <property type="term" value="F:tRNA (adenine(22)-N1)-methyltransferase activity"/>
    <property type="evidence" value="ECO:0007669"/>
    <property type="project" value="InterPro"/>
</dbReference>
<name>A0A9D1SKH8_9FIRM</name>
<evidence type="ECO:0000313" key="1">
    <source>
        <dbReference type="EMBL" id="HIU63561.1"/>
    </source>
</evidence>
<dbReference type="Proteomes" id="UP000824099">
    <property type="component" value="Unassembled WGS sequence"/>
</dbReference>
<comment type="caution">
    <text evidence="1">The sequence shown here is derived from an EMBL/GenBank/DDBJ whole genome shotgun (WGS) entry which is preliminary data.</text>
</comment>
<dbReference type="Pfam" id="PF04816">
    <property type="entry name" value="TrmK"/>
    <property type="match status" value="1"/>
</dbReference>
<dbReference type="PANTHER" id="PTHR38451">
    <property type="entry name" value="TRNA (ADENINE(22)-N(1))-METHYLTRANSFERASE"/>
    <property type="match status" value="1"/>
</dbReference>
<dbReference type="InterPro" id="IPR006901">
    <property type="entry name" value="TrmK"/>
</dbReference>
<proteinExistence type="predicted"/>
<dbReference type="PANTHER" id="PTHR38451:SF1">
    <property type="entry name" value="TRNA (ADENINE(22)-N(1))-METHYLTRANSFERASE"/>
    <property type="match status" value="1"/>
</dbReference>
<keyword evidence="1" id="KW-0489">Methyltransferase</keyword>
<reference evidence="1" key="2">
    <citation type="journal article" date="2021" name="PeerJ">
        <title>Extensive microbial diversity within the chicken gut microbiome revealed by metagenomics and culture.</title>
        <authorList>
            <person name="Gilroy R."/>
            <person name="Ravi A."/>
            <person name="Getino M."/>
            <person name="Pursley I."/>
            <person name="Horton D.L."/>
            <person name="Alikhan N.F."/>
            <person name="Baker D."/>
            <person name="Gharbi K."/>
            <person name="Hall N."/>
            <person name="Watson M."/>
            <person name="Adriaenssens E.M."/>
            <person name="Foster-Nyarko E."/>
            <person name="Jarju S."/>
            <person name="Secka A."/>
            <person name="Antonio M."/>
            <person name="Oren A."/>
            <person name="Chaudhuri R.R."/>
            <person name="La Ragione R."/>
            <person name="Hildebrand F."/>
            <person name="Pallen M.J."/>
        </authorList>
    </citation>
    <scope>NUCLEOTIDE SEQUENCE</scope>
    <source>
        <strain evidence="1">CHK160-1198</strain>
    </source>
</reference>
<keyword evidence="1" id="KW-0808">Transferase</keyword>
<evidence type="ECO:0000313" key="2">
    <source>
        <dbReference type="Proteomes" id="UP000824099"/>
    </source>
</evidence>
<gene>
    <name evidence="1" type="ORF">IAB06_00770</name>
</gene>
<sequence length="233" mass="25608">MKFGARLETIAKWVPQNKKIADIGTDHAYLPVFLVRNGVIVKAIAGDIALGPCQAAVKTITAAGLKESIEVRQGNGLSIVQSEDAVEVIVIAGMGATTMIEIIATEQKTAKLAERIILQPMNGAAQLRKWANRAGWKIVGEDLVLEGGLLYEIIVLEPGAEESYTKAIYEIGPRLLEQRHPLLSIHFERIIANYHKLLQAMNASAKARKSLKYKKIATLLVEVEVLKNEYNRS</sequence>
<reference evidence="1" key="1">
    <citation type="submission" date="2020-10" db="EMBL/GenBank/DDBJ databases">
        <authorList>
            <person name="Gilroy R."/>
        </authorList>
    </citation>
    <scope>NUCLEOTIDE SEQUENCE</scope>
    <source>
        <strain evidence="1">CHK160-1198</strain>
    </source>
</reference>
<protein>
    <submittedName>
        <fullName evidence="1">SAM-dependent methyltransferase</fullName>
    </submittedName>
</protein>